<reference evidence="2" key="1">
    <citation type="journal article" date="2019" name="Int. J. Syst. Evol. Microbiol.">
        <title>The Global Catalogue of Microorganisms (GCM) 10K type strain sequencing project: providing services to taxonomists for standard genome sequencing and annotation.</title>
        <authorList>
            <consortium name="The Broad Institute Genomics Platform"/>
            <consortium name="The Broad Institute Genome Sequencing Center for Infectious Disease"/>
            <person name="Wu L."/>
            <person name="Ma J."/>
        </authorList>
    </citation>
    <scope>NUCLEOTIDE SEQUENCE [LARGE SCALE GENOMIC DNA]</scope>
    <source>
        <strain evidence="2">CGMCC 1.15790</strain>
    </source>
</reference>
<dbReference type="EMBL" id="JBHSPF010000002">
    <property type="protein sequence ID" value="MFC5627311.1"/>
    <property type="molecule type" value="Genomic_DNA"/>
</dbReference>
<organism evidence="1 2">
    <name type="scientific">Aliibacillus thermotolerans</name>
    <dbReference type="NCBI Taxonomy" id="1834418"/>
    <lineage>
        <taxon>Bacteria</taxon>
        <taxon>Bacillati</taxon>
        <taxon>Bacillota</taxon>
        <taxon>Bacilli</taxon>
        <taxon>Bacillales</taxon>
        <taxon>Bacillaceae</taxon>
        <taxon>Aliibacillus</taxon>
    </lineage>
</organism>
<dbReference type="Proteomes" id="UP001596143">
    <property type="component" value="Unassembled WGS sequence"/>
</dbReference>
<proteinExistence type="predicted"/>
<evidence type="ECO:0000313" key="1">
    <source>
        <dbReference type="EMBL" id="MFC5627311.1"/>
    </source>
</evidence>
<dbReference type="RefSeq" id="WP_270896832.1">
    <property type="nucleotide sequence ID" value="NZ_JBHSPF010000002.1"/>
</dbReference>
<name>A0ABW0U384_9BACI</name>
<gene>
    <name evidence="1" type="ORF">ACFPTR_00160</name>
</gene>
<comment type="caution">
    <text evidence="1">The sequence shown here is derived from an EMBL/GenBank/DDBJ whole genome shotgun (WGS) entry which is preliminary data.</text>
</comment>
<sequence length="59" mass="6640">MLCGSKCFLVQMEMNGTKEIKEVRARNAIGARKVIRGEYGAEVEILSVREKKGINDIKK</sequence>
<evidence type="ECO:0000313" key="2">
    <source>
        <dbReference type="Proteomes" id="UP001596143"/>
    </source>
</evidence>
<accession>A0ABW0U384</accession>
<protein>
    <submittedName>
        <fullName evidence="1">Uncharacterized protein</fullName>
    </submittedName>
</protein>
<keyword evidence="2" id="KW-1185">Reference proteome</keyword>